<dbReference type="EMBL" id="VCKW01000069">
    <property type="protein sequence ID" value="TMR00838.1"/>
    <property type="molecule type" value="Genomic_DNA"/>
</dbReference>
<protein>
    <submittedName>
        <fullName evidence="1">Uncharacterized protein</fullName>
    </submittedName>
</protein>
<evidence type="ECO:0000313" key="1">
    <source>
        <dbReference type="EMBL" id="TMR00838.1"/>
    </source>
</evidence>
<evidence type="ECO:0000313" key="2">
    <source>
        <dbReference type="Proteomes" id="UP000309174"/>
    </source>
</evidence>
<dbReference type="Proteomes" id="UP000309174">
    <property type="component" value="Unassembled WGS sequence"/>
</dbReference>
<keyword evidence="2" id="KW-1185">Reference proteome</keyword>
<reference evidence="1 2" key="1">
    <citation type="submission" date="2019-05" db="EMBL/GenBank/DDBJ databases">
        <title>Draft genome sequence of Actinomadura sp. 14C53.</title>
        <authorList>
            <person name="Saricaoglu S."/>
            <person name="Isik K."/>
        </authorList>
    </citation>
    <scope>NUCLEOTIDE SEQUENCE [LARGE SCALE GENOMIC DNA]</scope>
    <source>
        <strain evidence="1 2">14C53</strain>
    </source>
</reference>
<sequence length="70" mass="7226">MQDAARQRGIERFDRTVLTIRPGGARVGTTNGVNPIEVCLRSGFPAGAPEVGGPCQAVGINAGYTARITG</sequence>
<dbReference type="OrthoDB" id="4350840at2"/>
<accession>A0A5C4JDK4</accession>
<name>A0A5C4JDK4_9ACTN</name>
<gene>
    <name evidence="1" type="ORF">ETD83_15730</name>
</gene>
<dbReference type="AlphaFoldDB" id="A0A5C4JDK4"/>
<proteinExistence type="predicted"/>
<dbReference type="RefSeq" id="WP_138645871.1">
    <property type="nucleotide sequence ID" value="NZ_VCKW01000069.1"/>
</dbReference>
<comment type="caution">
    <text evidence="1">The sequence shown here is derived from an EMBL/GenBank/DDBJ whole genome shotgun (WGS) entry which is preliminary data.</text>
</comment>
<organism evidence="1 2">
    <name type="scientific">Actinomadura soli</name>
    <dbReference type="NCBI Taxonomy" id="2508997"/>
    <lineage>
        <taxon>Bacteria</taxon>
        <taxon>Bacillati</taxon>
        <taxon>Actinomycetota</taxon>
        <taxon>Actinomycetes</taxon>
        <taxon>Streptosporangiales</taxon>
        <taxon>Thermomonosporaceae</taxon>
        <taxon>Actinomadura</taxon>
    </lineage>
</organism>